<evidence type="ECO:0000313" key="1">
    <source>
        <dbReference type="EMBL" id="OLN31890.1"/>
    </source>
</evidence>
<accession>A0A1Q8QX87</accession>
<protein>
    <submittedName>
        <fullName evidence="1">Uncharacterized protein</fullName>
    </submittedName>
</protein>
<proteinExistence type="predicted"/>
<organism evidence="1 2">
    <name type="scientific">Desulfosporosinus metallidurans</name>
    <dbReference type="NCBI Taxonomy" id="1888891"/>
    <lineage>
        <taxon>Bacteria</taxon>
        <taxon>Bacillati</taxon>
        <taxon>Bacillota</taxon>
        <taxon>Clostridia</taxon>
        <taxon>Eubacteriales</taxon>
        <taxon>Desulfitobacteriaceae</taxon>
        <taxon>Desulfosporosinus</taxon>
    </lineage>
</organism>
<dbReference type="EMBL" id="MLBF01000013">
    <property type="protein sequence ID" value="OLN31890.1"/>
    <property type="molecule type" value="Genomic_DNA"/>
</dbReference>
<comment type="caution">
    <text evidence="1">The sequence shown here is derived from an EMBL/GenBank/DDBJ whole genome shotgun (WGS) entry which is preliminary data.</text>
</comment>
<sequence length="46" mass="5456">MRLALDGGDVLFSALRKKREAEGRFLCFLWPAEHIRRLWLEQDVRG</sequence>
<evidence type="ECO:0000313" key="2">
    <source>
        <dbReference type="Proteomes" id="UP000186102"/>
    </source>
</evidence>
<reference evidence="1 2" key="1">
    <citation type="submission" date="2016-09" db="EMBL/GenBank/DDBJ databases">
        <title>Complete genome of Desulfosporosinus sp. OL.</title>
        <authorList>
            <person name="Mardanov A."/>
            <person name="Beletsky A."/>
            <person name="Panova A."/>
            <person name="Karnachuk O."/>
            <person name="Ravin N."/>
        </authorList>
    </citation>
    <scope>NUCLEOTIDE SEQUENCE [LARGE SCALE GENOMIC DNA]</scope>
    <source>
        <strain evidence="1 2">OL</strain>
    </source>
</reference>
<keyword evidence="2" id="KW-1185">Reference proteome</keyword>
<dbReference type="STRING" id="1888891.DSOL_2185"/>
<dbReference type="AlphaFoldDB" id="A0A1Q8QX87"/>
<name>A0A1Q8QX87_9FIRM</name>
<gene>
    <name evidence="1" type="ORF">DSOL_2185</name>
</gene>
<dbReference type="Proteomes" id="UP000186102">
    <property type="component" value="Unassembled WGS sequence"/>
</dbReference>
<dbReference type="RefSeq" id="WP_170871485.1">
    <property type="nucleotide sequence ID" value="NZ_MLBF01000013.1"/>
</dbReference>